<sequence>MPLVVLVEPQGRMERVVQRTPGDDESAKKLDQPGSGGTLPHRVVFRISALSQPPPPPSPANILHNVPIKTQQTETKLLVPCLPPQWTQRVVPVGAPVELELIVGGDKECGGQPTQRSTGWPAGQIANVLQLGTAGQK</sequence>
<name>A0A482WJZ8_LAOST</name>
<dbReference type="Proteomes" id="UP000291343">
    <property type="component" value="Unassembled WGS sequence"/>
</dbReference>
<comment type="caution">
    <text evidence="2">The sequence shown here is derived from an EMBL/GenBank/DDBJ whole genome shotgun (WGS) entry which is preliminary data.</text>
</comment>
<organism evidence="2 3">
    <name type="scientific">Laodelphax striatellus</name>
    <name type="common">Small brown planthopper</name>
    <name type="synonym">Delphax striatella</name>
    <dbReference type="NCBI Taxonomy" id="195883"/>
    <lineage>
        <taxon>Eukaryota</taxon>
        <taxon>Metazoa</taxon>
        <taxon>Ecdysozoa</taxon>
        <taxon>Arthropoda</taxon>
        <taxon>Hexapoda</taxon>
        <taxon>Insecta</taxon>
        <taxon>Pterygota</taxon>
        <taxon>Neoptera</taxon>
        <taxon>Paraneoptera</taxon>
        <taxon>Hemiptera</taxon>
        <taxon>Auchenorrhyncha</taxon>
        <taxon>Fulgoroidea</taxon>
        <taxon>Delphacidae</taxon>
        <taxon>Criomorphinae</taxon>
        <taxon>Laodelphax</taxon>
    </lineage>
</organism>
<reference evidence="2 3" key="1">
    <citation type="journal article" date="2017" name="Gigascience">
        <title>Genome sequence of the small brown planthopper, Laodelphax striatellus.</title>
        <authorList>
            <person name="Zhu J."/>
            <person name="Jiang F."/>
            <person name="Wang X."/>
            <person name="Yang P."/>
            <person name="Bao Y."/>
            <person name="Zhao W."/>
            <person name="Wang W."/>
            <person name="Lu H."/>
            <person name="Wang Q."/>
            <person name="Cui N."/>
            <person name="Li J."/>
            <person name="Chen X."/>
            <person name="Luo L."/>
            <person name="Yu J."/>
            <person name="Kang L."/>
            <person name="Cui F."/>
        </authorList>
    </citation>
    <scope>NUCLEOTIDE SEQUENCE [LARGE SCALE GENOMIC DNA]</scope>
    <source>
        <strain evidence="2">Lst14</strain>
    </source>
</reference>
<dbReference type="InParanoid" id="A0A482WJZ8"/>
<keyword evidence="3" id="KW-1185">Reference proteome</keyword>
<evidence type="ECO:0000313" key="2">
    <source>
        <dbReference type="EMBL" id="RZF33788.1"/>
    </source>
</evidence>
<feature type="region of interest" description="Disordered" evidence="1">
    <location>
        <begin position="17"/>
        <end position="40"/>
    </location>
</feature>
<evidence type="ECO:0000313" key="3">
    <source>
        <dbReference type="Proteomes" id="UP000291343"/>
    </source>
</evidence>
<dbReference type="EMBL" id="QKKF02033294">
    <property type="protein sequence ID" value="RZF33788.1"/>
    <property type="molecule type" value="Genomic_DNA"/>
</dbReference>
<proteinExistence type="predicted"/>
<feature type="compositionally biased region" description="Basic and acidic residues" evidence="1">
    <location>
        <begin position="17"/>
        <end position="31"/>
    </location>
</feature>
<accession>A0A482WJZ8</accession>
<evidence type="ECO:0000256" key="1">
    <source>
        <dbReference type="SAM" id="MobiDB-lite"/>
    </source>
</evidence>
<protein>
    <submittedName>
        <fullName evidence="2">Uncharacterized protein</fullName>
    </submittedName>
</protein>
<gene>
    <name evidence="2" type="ORF">LSTR_LSTR017578</name>
</gene>
<dbReference type="AlphaFoldDB" id="A0A482WJZ8"/>